<dbReference type="SUPFAM" id="SSF51905">
    <property type="entry name" value="FAD/NAD(P)-binding domain"/>
    <property type="match status" value="2"/>
</dbReference>
<sequence length="631" mass="69417">MHSTTEAPKKSNNILELLPGSLPKAKIPPNVDLEAAVSQVLELFPRLQKHHFTPDALWRDTYALTGTIRTFYFDSSVASTWASLSDSHGLLDATLVAGSVKVIKPEAGVEWIDCSFTFKTLTPATECSGILSLVPSDDGQWRIWVLRTFLEQLSGHGNVDKLDPANGGAEKNGNSGTMENHHYHFGAVVIGGGQSGLSVGGRLKALGVSYVILEKNVQAGDAWKLRYESARLHTIREYSHLPFERTFGPEYDEYLSKDELAKGHKQWAEKYRINIWLSTTAVSGSWDEATRVYTLDVVKNGQPLQITTRHVVFATGANSQTPAWPNIADKEAFKGILMHSVDYKDAKAWTGKSGIVVGAANTVSNLLTTQIAHDVADDMWQAGMQVTMVQRSRIFVLPVEFIKERYNLMYNSNIPTETSDRGMFSLPISIARILSSKVFHAMARAQPERYEALERAGFKVDPFGDIQDAINVRLGGHYIDVGTSAKIGKNLIKVKSDAHAVRYTESGLIFSDGVEIKADIIVIATGFVGNLRQHAKMIFGPVVARRAGDCFGLNTEGEVLGAFKPTKQPGMWYMGGALGHARYFSHYIALSIKADDMGQPLPVYEDGVFKLDGLNARVFENGDRGNNVTHL</sequence>
<reference evidence="2 3" key="1">
    <citation type="journal article" date="2013" name="PLoS Pathog.">
        <title>Deciphering the cryptic genome: genome-wide analyses of the rice pathogen Fusarium fujikuroi reveal complex regulation of secondary metabolism and novel metabolites.</title>
        <authorList>
            <person name="Wiemann P."/>
            <person name="Sieber C.M."/>
            <person name="von Bargen K.W."/>
            <person name="Studt L."/>
            <person name="Niehaus E.M."/>
            <person name="Espino J.J."/>
            <person name="Huss K."/>
            <person name="Michielse C.B."/>
            <person name="Albermann S."/>
            <person name="Wagner D."/>
            <person name="Bergner S.V."/>
            <person name="Connolly L.R."/>
            <person name="Fischer A."/>
            <person name="Reuter G."/>
            <person name="Kleigrewe K."/>
            <person name="Bald T."/>
            <person name="Wingfield B.D."/>
            <person name="Ophir R."/>
            <person name="Freeman S."/>
            <person name="Hippler M."/>
            <person name="Smith K.M."/>
            <person name="Brown D.W."/>
            <person name="Proctor R.H."/>
            <person name="Munsterkotter M."/>
            <person name="Freitag M."/>
            <person name="Humpf H.U."/>
            <person name="Guldener U."/>
            <person name="Tudzynski B."/>
        </authorList>
    </citation>
    <scope>NUCLEOTIDE SEQUENCE [LARGE SCALE GENOMIC DNA]</scope>
    <source>
        <strain evidence="3">CBS 195.34 / IMI 58289 / NRRL A-6831</strain>
    </source>
</reference>
<evidence type="ECO:0000256" key="1">
    <source>
        <dbReference type="ARBA" id="ARBA00023002"/>
    </source>
</evidence>
<dbReference type="GO" id="GO:0050660">
    <property type="term" value="F:flavin adenine dinucleotide binding"/>
    <property type="evidence" value="ECO:0007669"/>
    <property type="project" value="TreeGrafter"/>
</dbReference>
<protein>
    <submittedName>
        <fullName evidence="2">Related to flavin-containing monooxygenase</fullName>
    </submittedName>
</protein>
<dbReference type="RefSeq" id="XP_023425619.1">
    <property type="nucleotide sequence ID" value="XM_023571287.1"/>
</dbReference>
<keyword evidence="1" id="KW-0560">Oxidoreductase</keyword>
<name>S0DSK8_GIBF5</name>
<dbReference type="PANTHER" id="PTHR43539:SF68">
    <property type="entry name" value="FLAVIN-BINDING MONOOXYGENASE-LIKE PROTEIN (AFU_ORTHOLOGUE AFUA_4G09220)"/>
    <property type="match status" value="1"/>
</dbReference>
<dbReference type="EMBL" id="HF679024">
    <property type="protein sequence ID" value="CCT63538.1"/>
    <property type="molecule type" value="Genomic_DNA"/>
</dbReference>
<proteinExistence type="predicted"/>
<dbReference type="Pfam" id="PF13738">
    <property type="entry name" value="Pyr_redox_3"/>
    <property type="match status" value="1"/>
</dbReference>
<dbReference type="STRING" id="1279085.S0DSK8"/>
<dbReference type="AlphaFoldDB" id="S0DSK8"/>
<keyword evidence="2" id="KW-0503">Monooxygenase</keyword>
<dbReference type="VEuPathDB" id="FungiDB:FFUJ_05322"/>
<dbReference type="GeneID" id="35398803"/>
<dbReference type="HOGENOM" id="CLU_015676_3_0_1"/>
<dbReference type="InterPro" id="IPR036188">
    <property type="entry name" value="FAD/NAD-bd_sf"/>
</dbReference>
<evidence type="ECO:0000313" key="3">
    <source>
        <dbReference type="Proteomes" id="UP000016800"/>
    </source>
</evidence>
<dbReference type="Gene3D" id="3.50.50.60">
    <property type="entry name" value="FAD/NAD(P)-binding domain"/>
    <property type="match status" value="1"/>
</dbReference>
<dbReference type="InterPro" id="IPR050982">
    <property type="entry name" value="Auxin_biosynth/cation_transpt"/>
</dbReference>
<accession>S0DSK8</accession>
<evidence type="ECO:0000313" key="2">
    <source>
        <dbReference type="EMBL" id="CCT63538.1"/>
    </source>
</evidence>
<dbReference type="GO" id="GO:0004497">
    <property type="term" value="F:monooxygenase activity"/>
    <property type="evidence" value="ECO:0007669"/>
    <property type="project" value="UniProtKB-KW"/>
</dbReference>
<dbReference type="Proteomes" id="UP000016800">
    <property type="component" value="Chromosome II"/>
</dbReference>
<gene>
    <name evidence="2" type="ORF">FFUJ_05322</name>
</gene>
<organism evidence="2 3">
    <name type="scientific">Gibberella fujikuroi (strain CBS 195.34 / IMI 58289 / NRRL A-6831)</name>
    <name type="common">Bakanae and foot rot disease fungus</name>
    <name type="synonym">Fusarium fujikuroi</name>
    <dbReference type="NCBI Taxonomy" id="1279085"/>
    <lineage>
        <taxon>Eukaryota</taxon>
        <taxon>Fungi</taxon>
        <taxon>Dikarya</taxon>
        <taxon>Ascomycota</taxon>
        <taxon>Pezizomycotina</taxon>
        <taxon>Sordariomycetes</taxon>
        <taxon>Hypocreomycetidae</taxon>
        <taxon>Hypocreales</taxon>
        <taxon>Nectriaceae</taxon>
        <taxon>Fusarium</taxon>
        <taxon>Fusarium fujikuroi species complex</taxon>
    </lineage>
</organism>
<dbReference type="PANTHER" id="PTHR43539">
    <property type="entry name" value="FLAVIN-BINDING MONOOXYGENASE-LIKE PROTEIN (AFU_ORTHOLOGUE AFUA_4G09220)"/>
    <property type="match status" value="1"/>
</dbReference>
<keyword evidence="3" id="KW-1185">Reference proteome</keyword>